<comment type="caution">
    <text evidence="2">The sequence shown here is derived from an EMBL/GenBank/DDBJ whole genome shotgun (WGS) entry which is preliminary data.</text>
</comment>
<reference evidence="2" key="1">
    <citation type="submission" date="2020-06" db="EMBL/GenBank/DDBJ databases">
        <authorList>
            <person name="Li T."/>
            <person name="Hu X."/>
            <person name="Zhang T."/>
            <person name="Song X."/>
            <person name="Zhang H."/>
            <person name="Dai N."/>
            <person name="Sheng W."/>
            <person name="Hou X."/>
            <person name="Wei L."/>
        </authorList>
    </citation>
    <scope>NUCLEOTIDE SEQUENCE</scope>
    <source>
        <strain evidence="2">3651</strain>
        <tissue evidence="2">Leaf</tissue>
    </source>
</reference>
<organism evidence="2 3">
    <name type="scientific">Sesamum alatum</name>
    <dbReference type="NCBI Taxonomy" id="300844"/>
    <lineage>
        <taxon>Eukaryota</taxon>
        <taxon>Viridiplantae</taxon>
        <taxon>Streptophyta</taxon>
        <taxon>Embryophyta</taxon>
        <taxon>Tracheophyta</taxon>
        <taxon>Spermatophyta</taxon>
        <taxon>Magnoliopsida</taxon>
        <taxon>eudicotyledons</taxon>
        <taxon>Gunneridae</taxon>
        <taxon>Pentapetalae</taxon>
        <taxon>asterids</taxon>
        <taxon>lamiids</taxon>
        <taxon>Lamiales</taxon>
        <taxon>Pedaliaceae</taxon>
        <taxon>Sesamum</taxon>
    </lineage>
</organism>
<keyword evidence="3" id="KW-1185">Reference proteome</keyword>
<evidence type="ECO:0000259" key="1">
    <source>
        <dbReference type="Pfam" id="PF14111"/>
    </source>
</evidence>
<dbReference type="AlphaFoldDB" id="A0AAE1Z402"/>
<dbReference type="InterPro" id="IPR025558">
    <property type="entry name" value="DUF4283"/>
</dbReference>
<evidence type="ECO:0000313" key="3">
    <source>
        <dbReference type="Proteomes" id="UP001293254"/>
    </source>
</evidence>
<dbReference type="Proteomes" id="UP001293254">
    <property type="component" value="Unassembled WGS sequence"/>
</dbReference>
<dbReference type="EMBL" id="JACGWO010000001">
    <property type="protein sequence ID" value="KAK4441780.1"/>
    <property type="molecule type" value="Genomic_DNA"/>
</dbReference>
<accession>A0AAE1Z402</accession>
<name>A0AAE1Z402_9LAMI</name>
<feature type="domain" description="DUF4283" evidence="1">
    <location>
        <begin position="42"/>
        <end position="84"/>
    </location>
</feature>
<proteinExistence type="predicted"/>
<sequence length="123" mass="14352">MAEELDNLDKALSFSNDEKHRVVLPLGLWHGDMEPQGLYLVGGDLDISLIKDGRFLFKFNHILDRRRVMEEGPWSFEKNLLVLRTVDDCDNLARVYSELDGLLHSCTRPRLESQDLRDNNFHR</sequence>
<gene>
    <name evidence="2" type="ORF">Salat_0512900</name>
</gene>
<dbReference type="Pfam" id="PF14111">
    <property type="entry name" value="DUF4283"/>
    <property type="match status" value="1"/>
</dbReference>
<protein>
    <recommendedName>
        <fullName evidence="1">DUF4283 domain-containing protein</fullName>
    </recommendedName>
</protein>
<evidence type="ECO:0000313" key="2">
    <source>
        <dbReference type="EMBL" id="KAK4441780.1"/>
    </source>
</evidence>
<reference evidence="2" key="2">
    <citation type="journal article" date="2024" name="Plant">
        <title>Genomic evolution and insights into agronomic trait innovations of Sesamum species.</title>
        <authorList>
            <person name="Miao H."/>
            <person name="Wang L."/>
            <person name="Qu L."/>
            <person name="Liu H."/>
            <person name="Sun Y."/>
            <person name="Le M."/>
            <person name="Wang Q."/>
            <person name="Wei S."/>
            <person name="Zheng Y."/>
            <person name="Lin W."/>
            <person name="Duan Y."/>
            <person name="Cao H."/>
            <person name="Xiong S."/>
            <person name="Wang X."/>
            <person name="Wei L."/>
            <person name="Li C."/>
            <person name="Ma Q."/>
            <person name="Ju M."/>
            <person name="Zhao R."/>
            <person name="Li G."/>
            <person name="Mu C."/>
            <person name="Tian Q."/>
            <person name="Mei H."/>
            <person name="Zhang T."/>
            <person name="Gao T."/>
            <person name="Zhang H."/>
        </authorList>
    </citation>
    <scope>NUCLEOTIDE SEQUENCE</scope>
    <source>
        <strain evidence="2">3651</strain>
    </source>
</reference>